<evidence type="ECO:0000259" key="1">
    <source>
        <dbReference type="Pfam" id="PF08818"/>
    </source>
</evidence>
<evidence type="ECO:0000313" key="2">
    <source>
        <dbReference type="EMBL" id="MBE9068788.1"/>
    </source>
</evidence>
<comment type="caution">
    <text evidence="2">The sequence shown here is derived from an EMBL/GenBank/DDBJ whole genome shotgun (WGS) entry which is preliminary data.</text>
</comment>
<accession>A0A928ZWK5</accession>
<dbReference type="Pfam" id="PF08818">
    <property type="entry name" value="DUF1801"/>
    <property type="match status" value="1"/>
</dbReference>
<dbReference type="AlphaFoldDB" id="A0A928ZWK5"/>
<evidence type="ECO:0000313" key="3">
    <source>
        <dbReference type="Proteomes" id="UP000615026"/>
    </source>
</evidence>
<dbReference type="Proteomes" id="UP000615026">
    <property type="component" value="Unassembled WGS sequence"/>
</dbReference>
<dbReference type="InterPro" id="IPR014922">
    <property type="entry name" value="YdhG-like"/>
</dbReference>
<dbReference type="EMBL" id="JADEXP010000201">
    <property type="protein sequence ID" value="MBE9068788.1"/>
    <property type="molecule type" value="Genomic_DNA"/>
</dbReference>
<organism evidence="2 3">
    <name type="scientific">Leptolyngbya cf. ectocarpi LEGE 11479</name>
    <dbReference type="NCBI Taxonomy" id="1828722"/>
    <lineage>
        <taxon>Bacteria</taxon>
        <taxon>Bacillati</taxon>
        <taxon>Cyanobacteriota</taxon>
        <taxon>Cyanophyceae</taxon>
        <taxon>Leptolyngbyales</taxon>
        <taxon>Leptolyngbyaceae</taxon>
        <taxon>Leptolyngbya group</taxon>
        <taxon>Leptolyngbya</taxon>
    </lineage>
</organism>
<protein>
    <submittedName>
        <fullName evidence="2">DUF1801 domain-containing protein</fullName>
    </submittedName>
</protein>
<reference evidence="2" key="1">
    <citation type="submission" date="2020-10" db="EMBL/GenBank/DDBJ databases">
        <authorList>
            <person name="Castelo-Branco R."/>
            <person name="Eusebio N."/>
            <person name="Adriana R."/>
            <person name="Vieira A."/>
            <person name="Brugerolle De Fraissinette N."/>
            <person name="Rezende De Castro R."/>
            <person name="Schneider M.P."/>
            <person name="Vasconcelos V."/>
            <person name="Leao P.N."/>
        </authorList>
    </citation>
    <scope>NUCLEOTIDE SEQUENCE</scope>
    <source>
        <strain evidence="2">LEGE 11479</strain>
    </source>
</reference>
<dbReference type="SUPFAM" id="SSF159888">
    <property type="entry name" value="YdhG-like"/>
    <property type="match status" value="1"/>
</dbReference>
<gene>
    <name evidence="2" type="ORF">IQ260_19265</name>
</gene>
<sequence length="140" mass="16341">MSDLKTQPNDASVDKFIQALENEQRRNDCLTLLPIMQRVTQREPTMWGDSMIGFGRYHYRYKSGREGDWFITGFSPRKRELTVYIMPGFENYSALLEQLGKHRLGKSCLYIKKLSDVDITLLETLITQSITEMEARYDCS</sequence>
<feature type="domain" description="YdhG-like" evidence="1">
    <location>
        <begin position="25"/>
        <end position="130"/>
    </location>
</feature>
<dbReference type="RefSeq" id="WP_193994721.1">
    <property type="nucleotide sequence ID" value="NZ_JADEXP010000201.1"/>
</dbReference>
<name>A0A928ZWK5_LEPEC</name>
<keyword evidence="3" id="KW-1185">Reference proteome</keyword>
<proteinExistence type="predicted"/>